<evidence type="ECO:0000313" key="3">
    <source>
        <dbReference type="EMBL" id="KAF4620398.1"/>
    </source>
</evidence>
<dbReference type="PROSITE" id="PS51186">
    <property type="entry name" value="GNAT"/>
    <property type="match status" value="1"/>
</dbReference>
<dbReference type="CDD" id="cd04301">
    <property type="entry name" value="NAT_SF"/>
    <property type="match status" value="1"/>
</dbReference>
<organism evidence="3 4">
    <name type="scientific">Agrocybe pediades</name>
    <dbReference type="NCBI Taxonomy" id="84607"/>
    <lineage>
        <taxon>Eukaryota</taxon>
        <taxon>Fungi</taxon>
        <taxon>Dikarya</taxon>
        <taxon>Basidiomycota</taxon>
        <taxon>Agaricomycotina</taxon>
        <taxon>Agaricomycetes</taxon>
        <taxon>Agaricomycetidae</taxon>
        <taxon>Agaricales</taxon>
        <taxon>Agaricineae</taxon>
        <taxon>Strophariaceae</taxon>
        <taxon>Agrocybe</taxon>
    </lineage>
</organism>
<dbReference type="PANTHER" id="PTHR42791">
    <property type="entry name" value="GNAT FAMILY ACETYLTRANSFERASE"/>
    <property type="match status" value="1"/>
</dbReference>
<reference evidence="3 4" key="1">
    <citation type="submission" date="2019-12" db="EMBL/GenBank/DDBJ databases">
        <authorList>
            <person name="Floudas D."/>
            <person name="Bentzer J."/>
            <person name="Ahren D."/>
            <person name="Johansson T."/>
            <person name="Persson P."/>
            <person name="Tunlid A."/>
        </authorList>
    </citation>
    <scope>NUCLEOTIDE SEQUENCE [LARGE SCALE GENOMIC DNA]</scope>
    <source>
        <strain evidence="3 4">CBS 102.39</strain>
    </source>
</reference>
<sequence length="238" mass="26540">MPPTVHVIQNPTDAQIEEAVGVAMRAFAGDASVDSMTGGNDTLQPALYRSMIKAGASEGGFWVVQNGDDDGSGKEDDDDGSGKEDEEAESRAMKIRSFGIWFGPGKKLFETEEQRSLGWNDYFAGLSAETREWWMTTFHTKHEESLERLLGSAYQDDWFANLIATDPEHQRKGYASAMIRQVFREAEKQGKTVALATQTEINATFYQNLGFTLLGKEDIPAPTGTWPDYFLRWYAGSR</sequence>
<feature type="domain" description="N-acetyltransferase" evidence="2">
    <location>
        <begin position="93"/>
        <end position="232"/>
    </location>
</feature>
<dbReference type="Gene3D" id="3.40.630.30">
    <property type="match status" value="1"/>
</dbReference>
<dbReference type="InterPro" id="IPR016181">
    <property type="entry name" value="Acyl_CoA_acyltransferase"/>
</dbReference>
<dbReference type="SUPFAM" id="SSF55729">
    <property type="entry name" value="Acyl-CoA N-acyltransferases (Nat)"/>
    <property type="match status" value="1"/>
</dbReference>
<proteinExistence type="predicted"/>
<dbReference type="GO" id="GO:0016747">
    <property type="term" value="F:acyltransferase activity, transferring groups other than amino-acyl groups"/>
    <property type="evidence" value="ECO:0007669"/>
    <property type="project" value="InterPro"/>
</dbReference>
<dbReference type="Proteomes" id="UP000521872">
    <property type="component" value="Unassembled WGS sequence"/>
</dbReference>
<evidence type="ECO:0000259" key="2">
    <source>
        <dbReference type="PROSITE" id="PS51186"/>
    </source>
</evidence>
<dbReference type="PANTHER" id="PTHR42791:SF1">
    <property type="entry name" value="N-ACETYLTRANSFERASE DOMAIN-CONTAINING PROTEIN"/>
    <property type="match status" value="1"/>
</dbReference>
<feature type="region of interest" description="Disordered" evidence="1">
    <location>
        <begin position="63"/>
        <end position="89"/>
    </location>
</feature>
<gene>
    <name evidence="3" type="ORF">D9613_001184</name>
</gene>
<comment type="caution">
    <text evidence="3">The sequence shown here is derived from an EMBL/GenBank/DDBJ whole genome shotgun (WGS) entry which is preliminary data.</text>
</comment>
<dbReference type="EMBL" id="JAACJL010000015">
    <property type="protein sequence ID" value="KAF4620398.1"/>
    <property type="molecule type" value="Genomic_DNA"/>
</dbReference>
<dbReference type="AlphaFoldDB" id="A0A8H4VS45"/>
<feature type="compositionally biased region" description="Acidic residues" evidence="1">
    <location>
        <begin position="67"/>
        <end position="88"/>
    </location>
</feature>
<dbReference type="Pfam" id="PF13508">
    <property type="entry name" value="Acetyltransf_7"/>
    <property type="match status" value="1"/>
</dbReference>
<keyword evidence="4" id="KW-1185">Reference proteome</keyword>
<evidence type="ECO:0000313" key="4">
    <source>
        <dbReference type="Proteomes" id="UP000521872"/>
    </source>
</evidence>
<accession>A0A8H4VS45</accession>
<name>A0A8H4VS45_9AGAR</name>
<dbReference type="InterPro" id="IPR052523">
    <property type="entry name" value="Trichothecene_AcTrans"/>
</dbReference>
<evidence type="ECO:0000256" key="1">
    <source>
        <dbReference type="SAM" id="MobiDB-lite"/>
    </source>
</evidence>
<protein>
    <recommendedName>
        <fullName evidence="2">N-acetyltransferase domain-containing protein</fullName>
    </recommendedName>
</protein>
<dbReference type="InterPro" id="IPR000182">
    <property type="entry name" value="GNAT_dom"/>
</dbReference>